<evidence type="ECO:0000313" key="2">
    <source>
        <dbReference type="Proteomes" id="UP001497516"/>
    </source>
</evidence>
<name>A0AAV2CTE5_9ROSI</name>
<evidence type="ECO:0000313" key="1">
    <source>
        <dbReference type="EMBL" id="CAL1359286.1"/>
    </source>
</evidence>
<dbReference type="EMBL" id="OZ034814">
    <property type="protein sequence ID" value="CAL1359286.1"/>
    <property type="molecule type" value="Genomic_DNA"/>
</dbReference>
<accession>A0AAV2CTE5</accession>
<reference evidence="1 2" key="1">
    <citation type="submission" date="2024-04" db="EMBL/GenBank/DDBJ databases">
        <authorList>
            <person name="Fracassetti M."/>
        </authorList>
    </citation>
    <scope>NUCLEOTIDE SEQUENCE [LARGE SCALE GENOMIC DNA]</scope>
</reference>
<gene>
    <name evidence="1" type="ORF">LTRI10_LOCUS6782</name>
</gene>
<organism evidence="1 2">
    <name type="scientific">Linum trigynum</name>
    <dbReference type="NCBI Taxonomy" id="586398"/>
    <lineage>
        <taxon>Eukaryota</taxon>
        <taxon>Viridiplantae</taxon>
        <taxon>Streptophyta</taxon>
        <taxon>Embryophyta</taxon>
        <taxon>Tracheophyta</taxon>
        <taxon>Spermatophyta</taxon>
        <taxon>Magnoliopsida</taxon>
        <taxon>eudicotyledons</taxon>
        <taxon>Gunneridae</taxon>
        <taxon>Pentapetalae</taxon>
        <taxon>rosids</taxon>
        <taxon>fabids</taxon>
        <taxon>Malpighiales</taxon>
        <taxon>Linaceae</taxon>
        <taxon>Linum</taxon>
    </lineage>
</organism>
<keyword evidence="2" id="KW-1185">Reference proteome</keyword>
<proteinExistence type="predicted"/>
<dbReference type="AlphaFoldDB" id="A0AAV2CTE5"/>
<protein>
    <submittedName>
        <fullName evidence="1">Uncharacterized protein</fullName>
    </submittedName>
</protein>
<sequence length="170" mass="18378">MSAIFRRLASKSANPTPASSPGGGGGRSLFKRLRLPIGVAVAAATGVAYFCYDDTPITVHGLVEVHLKEPSEENAPQVVLDPKKQTEFKLQDTATASHSIDLYRLTVDYSKKHGLKVDASPIERNPLSSDPAVEEDYGLLIKLFPGAEMSRRIASWKSAQAVEAKGEIEE</sequence>
<dbReference type="Proteomes" id="UP001497516">
    <property type="component" value="Chromosome 10"/>
</dbReference>